<gene>
    <name evidence="1" type="ORF">Pla144_27630</name>
</gene>
<evidence type="ECO:0000313" key="1">
    <source>
        <dbReference type="EMBL" id="TWU25556.1"/>
    </source>
</evidence>
<keyword evidence="2" id="KW-1185">Reference proteome</keyword>
<dbReference type="EMBL" id="SJPS01000004">
    <property type="protein sequence ID" value="TWU25556.1"/>
    <property type="molecule type" value="Genomic_DNA"/>
</dbReference>
<proteinExistence type="predicted"/>
<reference evidence="1 2" key="1">
    <citation type="submission" date="2019-02" db="EMBL/GenBank/DDBJ databases">
        <title>Deep-cultivation of Planctomycetes and their phenomic and genomic characterization uncovers novel biology.</title>
        <authorList>
            <person name="Wiegand S."/>
            <person name="Jogler M."/>
            <person name="Boedeker C."/>
            <person name="Pinto D."/>
            <person name="Vollmers J."/>
            <person name="Rivas-Marin E."/>
            <person name="Kohn T."/>
            <person name="Peeters S.H."/>
            <person name="Heuer A."/>
            <person name="Rast P."/>
            <person name="Oberbeckmann S."/>
            <person name="Bunk B."/>
            <person name="Jeske O."/>
            <person name="Meyerdierks A."/>
            <person name="Storesund J.E."/>
            <person name="Kallscheuer N."/>
            <person name="Luecker S."/>
            <person name="Lage O.M."/>
            <person name="Pohl T."/>
            <person name="Merkel B.J."/>
            <person name="Hornburger P."/>
            <person name="Mueller R.-W."/>
            <person name="Bruemmer F."/>
            <person name="Labrenz M."/>
            <person name="Spormann A.M."/>
            <person name="Op Den Camp H."/>
            <person name="Overmann J."/>
            <person name="Amann R."/>
            <person name="Jetten M.S.M."/>
            <person name="Mascher T."/>
            <person name="Medema M.H."/>
            <person name="Devos D.P."/>
            <person name="Kaster A.-K."/>
            <person name="Ovreas L."/>
            <person name="Rohde M."/>
            <person name="Galperin M.Y."/>
            <person name="Jogler C."/>
        </authorList>
    </citation>
    <scope>NUCLEOTIDE SEQUENCE [LARGE SCALE GENOMIC DNA]</scope>
    <source>
        <strain evidence="1 2">Pla144</strain>
    </source>
</reference>
<dbReference type="Proteomes" id="UP000318437">
    <property type="component" value="Unassembled WGS sequence"/>
</dbReference>
<comment type="caution">
    <text evidence="1">The sequence shown here is derived from an EMBL/GenBank/DDBJ whole genome shotgun (WGS) entry which is preliminary data.</text>
</comment>
<accession>A0A5C6CR19</accession>
<evidence type="ECO:0000313" key="2">
    <source>
        <dbReference type="Proteomes" id="UP000318437"/>
    </source>
</evidence>
<name>A0A5C6CR19_9BACT</name>
<dbReference type="AlphaFoldDB" id="A0A5C6CR19"/>
<organism evidence="1 2">
    <name type="scientific">Bythopirellula polymerisocia</name>
    <dbReference type="NCBI Taxonomy" id="2528003"/>
    <lineage>
        <taxon>Bacteria</taxon>
        <taxon>Pseudomonadati</taxon>
        <taxon>Planctomycetota</taxon>
        <taxon>Planctomycetia</taxon>
        <taxon>Pirellulales</taxon>
        <taxon>Lacipirellulaceae</taxon>
        <taxon>Bythopirellula</taxon>
    </lineage>
</organism>
<protein>
    <submittedName>
        <fullName evidence="1">Uncharacterized protein</fullName>
    </submittedName>
</protein>
<sequence>MKSNLSFGAFNIDFSISRGLSTLAIDCRHFVAEGMVCVASGIRSQSLGNVSPADFWEGGETLRWVYGLRLTISLRCG</sequence>